<dbReference type="PANTHER" id="PTHR10744">
    <property type="entry name" value="40S RIBOSOMAL PROTEIN S11 FAMILY MEMBER"/>
    <property type="match status" value="1"/>
</dbReference>
<name>A0A9D1S214_9FIRM</name>
<dbReference type="Pfam" id="PF00366">
    <property type="entry name" value="Ribosomal_S17"/>
    <property type="match status" value="1"/>
</dbReference>
<dbReference type="GO" id="GO:0019843">
    <property type="term" value="F:rRNA binding"/>
    <property type="evidence" value="ECO:0007669"/>
    <property type="project" value="UniProtKB-UniRule"/>
</dbReference>
<evidence type="ECO:0000256" key="4">
    <source>
        <dbReference type="ARBA" id="ARBA00022980"/>
    </source>
</evidence>
<keyword evidence="3 6" id="KW-0694">RNA-binding</keyword>
<dbReference type="Proteomes" id="UP000824070">
    <property type="component" value="Unassembled WGS sequence"/>
</dbReference>
<dbReference type="InterPro" id="IPR000266">
    <property type="entry name" value="Ribosomal_uS17"/>
</dbReference>
<proteinExistence type="inferred from homology"/>
<evidence type="ECO:0000256" key="5">
    <source>
        <dbReference type="ARBA" id="ARBA00023274"/>
    </source>
</evidence>
<dbReference type="NCBIfam" id="NF004123">
    <property type="entry name" value="PRK05610.1"/>
    <property type="match status" value="1"/>
</dbReference>
<accession>A0A9D1S214</accession>
<dbReference type="EMBL" id="DVMV01000014">
    <property type="protein sequence ID" value="HIU45034.1"/>
    <property type="molecule type" value="Genomic_DNA"/>
</dbReference>
<keyword evidence="5 6" id="KW-0687">Ribonucleoprotein</keyword>
<evidence type="ECO:0000256" key="6">
    <source>
        <dbReference type="HAMAP-Rule" id="MF_01345"/>
    </source>
</evidence>
<reference evidence="8" key="1">
    <citation type="submission" date="2020-10" db="EMBL/GenBank/DDBJ databases">
        <authorList>
            <person name="Gilroy R."/>
        </authorList>
    </citation>
    <scope>NUCLEOTIDE SEQUENCE</scope>
    <source>
        <strain evidence="8">ChiGjej1B1-22543</strain>
    </source>
</reference>
<dbReference type="AlphaFoldDB" id="A0A9D1S214"/>
<evidence type="ECO:0000256" key="7">
    <source>
        <dbReference type="SAM" id="MobiDB-lite"/>
    </source>
</evidence>
<evidence type="ECO:0000313" key="8">
    <source>
        <dbReference type="EMBL" id="HIU45034.1"/>
    </source>
</evidence>
<dbReference type="GO" id="GO:0022627">
    <property type="term" value="C:cytosolic small ribosomal subunit"/>
    <property type="evidence" value="ECO:0007669"/>
    <property type="project" value="UniProtKB-UniRule"/>
</dbReference>
<feature type="region of interest" description="Disordered" evidence="7">
    <location>
        <begin position="91"/>
        <end position="116"/>
    </location>
</feature>
<dbReference type="HAMAP" id="MF_01345_B">
    <property type="entry name" value="Ribosomal_uS17_B"/>
    <property type="match status" value="1"/>
</dbReference>
<comment type="subunit">
    <text evidence="6">Part of the 30S ribosomal subunit.</text>
</comment>
<dbReference type="NCBIfam" id="TIGR03635">
    <property type="entry name" value="uS17_bact"/>
    <property type="match status" value="1"/>
</dbReference>
<dbReference type="GO" id="GO:0003735">
    <property type="term" value="F:structural constituent of ribosome"/>
    <property type="evidence" value="ECO:0007669"/>
    <property type="project" value="UniProtKB-UniRule"/>
</dbReference>
<evidence type="ECO:0000256" key="1">
    <source>
        <dbReference type="ARBA" id="ARBA00010254"/>
    </source>
</evidence>
<dbReference type="GO" id="GO:0006412">
    <property type="term" value="P:translation"/>
    <property type="evidence" value="ECO:0007669"/>
    <property type="project" value="UniProtKB-UniRule"/>
</dbReference>
<evidence type="ECO:0000256" key="3">
    <source>
        <dbReference type="ARBA" id="ARBA00022884"/>
    </source>
</evidence>
<keyword evidence="2 6" id="KW-0699">rRNA-binding</keyword>
<dbReference type="PANTHER" id="PTHR10744:SF1">
    <property type="entry name" value="SMALL RIBOSOMAL SUBUNIT PROTEIN US17M"/>
    <property type="match status" value="1"/>
</dbReference>
<feature type="compositionally biased region" description="Low complexity" evidence="7">
    <location>
        <begin position="98"/>
        <end position="109"/>
    </location>
</feature>
<sequence>MERNHRTTVQGVVTSVKMSKTIVVTVSTERNDPIYQKRVGYSKKYYAHDEKNEAAVGDTVTIMACRPLSKLKRYRLVSVDKHATLAQTAAEAEEALEASEGSAAEVAPEAEAKEGE</sequence>
<keyword evidence="4 6" id="KW-0689">Ribosomal protein</keyword>
<comment type="caution">
    <text evidence="8">The sequence shown here is derived from an EMBL/GenBank/DDBJ whole genome shotgun (WGS) entry which is preliminary data.</text>
</comment>
<dbReference type="PRINTS" id="PR00973">
    <property type="entry name" value="RIBOSOMALS17"/>
</dbReference>
<evidence type="ECO:0000256" key="2">
    <source>
        <dbReference type="ARBA" id="ARBA00022730"/>
    </source>
</evidence>
<organism evidence="8 9">
    <name type="scientific">Candidatus Alloenteromonas pullicola</name>
    <dbReference type="NCBI Taxonomy" id="2840784"/>
    <lineage>
        <taxon>Bacteria</taxon>
        <taxon>Bacillati</taxon>
        <taxon>Bacillota</taxon>
        <taxon>Bacillota incertae sedis</taxon>
        <taxon>Candidatus Alloenteromonas</taxon>
    </lineage>
</organism>
<dbReference type="SUPFAM" id="SSF50249">
    <property type="entry name" value="Nucleic acid-binding proteins"/>
    <property type="match status" value="1"/>
</dbReference>
<dbReference type="InterPro" id="IPR012340">
    <property type="entry name" value="NA-bd_OB-fold"/>
</dbReference>
<dbReference type="Gene3D" id="2.40.50.140">
    <property type="entry name" value="Nucleic acid-binding proteins"/>
    <property type="match status" value="1"/>
</dbReference>
<evidence type="ECO:0000313" key="9">
    <source>
        <dbReference type="Proteomes" id="UP000824070"/>
    </source>
</evidence>
<gene>
    <name evidence="6 8" type="primary">rpsQ</name>
    <name evidence="8" type="ORF">IAC52_01915</name>
</gene>
<comment type="similarity">
    <text evidence="1 6">Belongs to the universal ribosomal protein uS17 family.</text>
</comment>
<reference evidence="8" key="2">
    <citation type="journal article" date="2021" name="PeerJ">
        <title>Extensive microbial diversity within the chicken gut microbiome revealed by metagenomics and culture.</title>
        <authorList>
            <person name="Gilroy R."/>
            <person name="Ravi A."/>
            <person name="Getino M."/>
            <person name="Pursley I."/>
            <person name="Horton D.L."/>
            <person name="Alikhan N.F."/>
            <person name="Baker D."/>
            <person name="Gharbi K."/>
            <person name="Hall N."/>
            <person name="Watson M."/>
            <person name="Adriaenssens E.M."/>
            <person name="Foster-Nyarko E."/>
            <person name="Jarju S."/>
            <person name="Secka A."/>
            <person name="Antonio M."/>
            <person name="Oren A."/>
            <person name="Chaudhuri R.R."/>
            <person name="La Ragione R."/>
            <person name="Hildebrand F."/>
            <person name="Pallen M.J."/>
        </authorList>
    </citation>
    <scope>NUCLEOTIDE SEQUENCE</scope>
    <source>
        <strain evidence="8">ChiGjej1B1-22543</strain>
    </source>
</reference>
<dbReference type="CDD" id="cd00364">
    <property type="entry name" value="Ribosomal_uS17"/>
    <property type="match status" value="1"/>
</dbReference>
<dbReference type="InterPro" id="IPR019984">
    <property type="entry name" value="Ribosomal_uS17_bact/chlr"/>
</dbReference>
<comment type="function">
    <text evidence="6">One of the primary rRNA binding proteins, it binds specifically to the 5'-end of 16S ribosomal RNA.</text>
</comment>
<protein>
    <recommendedName>
        <fullName evidence="6">Small ribosomal subunit protein uS17</fullName>
    </recommendedName>
</protein>